<reference evidence="2 3" key="1">
    <citation type="journal article" date="2019" name="Commun. Biol.">
        <title>The bagworm genome reveals a unique fibroin gene that provides high tensile strength.</title>
        <authorList>
            <person name="Kono N."/>
            <person name="Nakamura H."/>
            <person name="Ohtoshi R."/>
            <person name="Tomita M."/>
            <person name="Numata K."/>
            <person name="Arakawa K."/>
        </authorList>
    </citation>
    <scope>NUCLEOTIDE SEQUENCE [LARGE SCALE GENOMIC DNA]</scope>
</reference>
<evidence type="ECO:0000313" key="2">
    <source>
        <dbReference type="EMBL" id="GBP39597.1"/>
    </source>
</evidence>
<gene>
    <name evidence="2" type="ORF">EVAR_26680_1</name>
</gene>
<sequence>MHTAAELGSAAKFDRGNGCHEIQNYIRSKMKSRIVVLRSPAVHAGRPESRRRQRSPAERAHPSVEHVEPMIH</sequence>
<dbReference type="EMBL" id="BGZK01000368">
    <property type="protein sequence ID" value="GBP39597.1"/>
    <property type="molecule type" value="Genomic_DNA"/>
</dbReference>
<organism evidence="2 3">
    <name type="scientific">Eumeta variegata</name>
    <name type="common">Bagworm moth</name>
    <name type="synonym">Eumeta japonica</name>
    <dbReference type="NCBI Taxonomy" id="151549"/>
    <lineage>
        <taxon>Eukaryota</taxon>
        <taxon>Metazoa</taxon>
        <taxon>Ecdysozoa</taxon>
        <taxon>Arthropoda</taxon>
        <taxon>Hexapoda</taxon>
        <taxon>Insecta</taxon>
        <taxon>Pterygota</taxon>
        <taxon>Neoptera</taxon>
        <taxon>Endopterygota</taxon>
        <taxon>Lepidoptera</taxon>
        <taxon>Glossata</taxon>
        <taxon>Ditrysia</taxon>
        <taxon>Tineoidea</taxon>
        <taxon>Psychidae</taxon>
        <taxon>Oiketicinae</taxon>
        <taxon>Eumeta</taxon>
    </lineage>
</organism>
<dbReference type="Proteomes" id="UP000299102">
    <property type="component" value="Unassembled WGS sequence"/>
</dbReference>
<evidence type="ECO:0000256" key="1">
    <source>
        <dbReference type="SAM" id="MobiDB-lite"/>
    </source>
</evidence>
<proteinExistence type="predicted"/>
<comment type="caution">
    <text evidence="2">The sequence shown here is derived from an EMBL/GenBank/DDBJ whole genome shotgun (WGS) entry which is preliminary data.</text>
</comment>
<keyword evidence="3" id="KW-1185">Reference proteome</keyword>
<feature type="region of interest" description="Disordered" evidence="1">
    <location>
        <begin position="39"/>
        <end position="72"/>
    </location>
</feature>
<evidence type="ECO:0000313" key="3">
    <source>
        <dbReference type="Proteomes" id="UP000299102"/>
    </source>
</evidence>
<dbReference type="AlphaFoldDB" id="A0A4C1VML6"/>
<accession>A0A4C1VML6</accession>
<protein>
    <submittedName>
        <fullName evidence="2">Uncharacterized protein</fullName>
    </submittedName>
</protein>
<feature type="compositionally biased region" description="Basic and acidic residues" evidence="1">
    <location>
        <begin position="45"/>
        <end position="72"/>
    </location>
</feature>
<name>A0A4C1VML6_EUMVA</name>